<protein>
    <submittedName>
        <fullName evidence="2">Uncharacterized protein</fullName>
    </submittedName>
</protein>
<gene>
    <name evidence="2" type="ORF">PM085_00930</name>
</gene>
<dbReference type="Proteomes" id="UP001210528">
    <property type="component" value="Unassembled WGS sequence"/>
</dbReference>
<keyword evidence="1" id="KW-1133">Transmembrane helix</keyword>
<feature type="transmembrane region" description="Helical" evidence="1">
    <location>
        <begin position="12"/>
        <end position="33"/>
    </location>
</feature>
<name>A0ABT4YY72_HALEZ</name>
<keyword evidence="3" id="KW-1185">Reference proteome</keyword>
<dbReference type="EMBL" id="JAQLUK010000001">
    <property type="protein sequence ID" value="MDB2290855.1"/>
    <property type="molecule type" value="Genomic_DNA"/>
</dbReference>
<evidence type="ECO:0000256" key="1">
    <source>
        <dbReference type="SAM" id="Phobius"/>
    </source>
</evidence>
<keyword evidence="1" id="KW-0472">Membrane</keyword>
<organism evidence="2 3">
    <name type="scientific">Halorubrum ezzemoulense</name>
    <name type="common">Halorubrum chaoviator</name>
    <dbReference type="NCBI Taxonomy" id="337243"/>
    <lineage>
        <taxon>Archaea</taxon>
        <taxon>Methanobacteriati</taxon>
        <taxon>Methanobacteriota</taxon>
        <taxon>Stenosarchaea group</taxon>
        <taxon>Halobacteria</taxon>
        <taxon>Halobacteriales</taxon>
        <taxon>Haloferacaceae</taxon>
        <taxon>Halorubrum</taxon>
    </lineage>
</organism>
<evidence type="ECO:0000313" key="2">
    <source>
        <dbReference type="EMBL" id="MDB2290855.1"/>
    </source>
</evidence>
<sequence length="58" mass="5612">MGVVPGDIDAAPGLGGLVHLLLIAWVCVTIAGAMPQFVSVWSGTTLADGAPVPAVAGA</sequence>
<evidence type="ECO:0000313" key="3">
    <source>
        <dbReference type="Proteomes" id="UP001210528"/>
    </source>
</evidence>
<keyword evidence="1" id="KW-0812">Transmembrane</keyword>
<proteinExistence type="predicted"/>
<reference evidence="2 3" key="1">
    <citation type="submission" date="2023-01" db="EMBL/GenBank/DDBJ databases">
        <title>Halorubrum ezzemoulense from Santa Pola, Spain.</title>
        <authorList>
            <person name="Feng Y."/>
            <person name="Louyakis A.S."/>
            <person name="Gogarten J.P."/>
        </authorList>
    </citation>
    <scope>NUCLEOTIDE SEQUENCE [LARGE SCALE GENOMIC DNA]</scope>
    <source>
        <strain evidence="2 3">AMM015</strain>
    </source>
</reference>
<dbReference type="RefSeq" id="WP_271941736.1">
    <property type="nucleotide sequence ID" value="NZ_JAQLTY010000001.1"/>
</dbReference>
<comment type="caution">
    <text evidence="2">The sequence shown here is derived from an EMBL/GenBank/DDBJ whole genome shotgun (WGS) entry which is preliminary data.</text>
</comment>
<accession>A0ABT4YY72</accession>